<dbReference type="OrthoDB" id="4076423at2759"/>
<reference evidence="2 4" key="2">
    <citation type="submission" date="2018-07" db="EMBL/GenBank/DDBJ databases">
        <title>Draft Genome Assemblies for Five Robust Yarrowia lipolytica Strains Exhibiting High Lipid Production and Pentose Sugar Utilization and Sugar Alcohol Secretion from Undetoxified Lignocellulosic Biomass Hydrolysates.</title>
        <authorList>
            <consortium name="DOE Joint Genome Institute"/>
            <person name="Walker C."/>
            <person name="Ryu S."/>
            <person name="Na H."/>
            <person name="Zane M."/>
            <person name="LaButti K."/>
            <person name="Lipzen A."/>
            <person name="Haridas S."/>
            <person name="Barry K."/>
            <person name="Grigoriev I.V."/>
            <person name="Quarterman J."/>
            <person name="Slininger P."/>
            <person name="Dien B."/>
            <person name="Trinh C.T."/>
        </authorList>
    </citation>
    <scope>NUCLEOTIDE SEQUENCE [LARGE SCALE GENOMIC DNA]</scope>
    <source>
        <strain evidence="2 4">YB392</strain>
    </source>
</reference>
<dbReference type="AlphaFoldDB" id="A0A1D8NI90"/>
<reference evidence="1 3" key="1">
    <citation type="journal article" date="2016" name="PLoS ONE">
        <title>Sequence Assembly of Yarrowia lipolytica Strain W29/CLIB89 Shows Transposable Element Diversity.</title>
        <authorList>
            <person name="Magnan C."/>
            <person name="Yu J."/>
            <person name="Chang I."/>
            <person name="Jahn E."/>
            <person name="Kanomata Y."/>
            <person name="Wu J."/>
            <person name="Zeller M."/>
            <person name="Oakes M."/>
            <person name="Baldi P."/>
            <person name="Sandmeyer S."/>
        </authorList>
    </citation>
    <scope>NUCLEOTIDE SEQUENCE [LARGE SCALE GENOMIC DNA]</scope>
    <source>
        <strain evidence="1">CLIB89</strain>
        <strain evidence="3">CLIB89(W29)</strain>
    </source>
</reference>
<evidence type="ECO:0000313" key="3">
    <source>
        <dbReference type="Proteomes" id="UP000182444"/>
    </source>
</evidence>
<dbReference type="GeneID" id="2912823"/>
<dbReference type="EMBL" id="KZ858962">
    <property type="protein sequence ID" value="RDW27485.1"/>
    <property type="molecule type" value="Genomic_DNA"/>
</dbReference>
<dbReference type="Proteomes" id="UP000182444">
    <property type="component" value="Chromosome 1E"/>
</dbReference>
<proteinExistence type="predicted"/>
<dbReference type="Gene3D" id="3.40.50.1010">
    <property type="entry name" value="5'-nuclease"/>
    <property type="match status" value="1"/>
</dbReference>
<evidence type="ECO:0000313" key="2">
    <source>
        <dbReference type="EMBL" id="RDW27485.1"/>
    </source>
</evidence>
<dbReference type="RefSeq" id="XP_503858.1">
    <property type="nucleotide sequence ID" value="XM_503858.1"/>
</dbReference>
<dbReference type="VEuPathDB" id="FungiDB:YALI0_E12331g"/>
<evidence type="ECO:0000313" key="1">
    <source>
        <dbReference type="EMBL" id="AOW05320.1"/>
    </source>
</evidence>
<dbReference type="EMBL" id="CP017557">
    <property type="protein sequence ID" value="AOW05320.1"/>
    <property type="molecule type" value="Genomic_DNA"/>
</dbReference>
<evidence type="ECO:0008006" key="5">
    <source>
        <dbReference type="Google" id="ProtNLM"/>
    </source>
</evidence>
<sequence>MGIKGYFSTMRERFTPLTLDQIGKGVVFVDGHIMAHQIANMVDPGSRYDMRGVAMKLEELFNCWIGQHKWDIQLVLFDGLVPTDKMDGRRKRAMESLPTALHAQSLALTVLCGALCLDTIQSKFPNVPCLVSPGEADRDLACLVFNYAKLNSNKAVHIISNDSGFCAFDFPENVHVVNTLVGGLENSVLYALPVSRTVANWIGVKPTLLAYSVMKHSGKGPSQAKKYEEEEGYLEFSQQQQQLLAKASYSSVGEYLAEPVTRRAYQIFGQQHDELLMHTAANAWIEYGYGYVLLPVMCEPKEFEYAFDAGRRWRSVAYEICAQRLMQVFPEKDFVTSHVREFVRIGETLGEMDVPITDHERARYNKTGSHYQLFQKEELLRAVKTWKTSDLINAIWIEIMATSPNVRNTKLEFDAHHMRDRVVKYLKEAWNDEGVFALRRYSRKERKLMARKSCAMEATDRRFYNKLLACFQSLRMLQAVGVTFPVDVHLFDLDGTRWMSMTKSK</sequence>
<dbReference type="Proteomes" id="UP000256601">
    <property type="component" value="Unassembled WGS sequence"/>
</dbReference>
<accession>A0A1D8NI90</accession>
<dbReference type="InterPro" id="IPR029060">
    <property type="entry name" value="PIN-like_dom_sf"/>
</dbReference>
<dbReference type="SUPFAM" id="SSF88723">
    <property type="entry name" value="PIN domain-like"/>
    <property type="match status" value="1"/>
</dbReference>
<dbReference type="KEGG" id="yli:2912823"/>
<evidence type="ECO:0000313" key="4">
    <source>
        <dbReference type="Proteomes" id="UP000256601"/>
    </source>
</evidence>
<dbReference type="VEuPathDB" id="FungiDB:YALI1_E15256g"/>
<name>A0A1D8NI90_YARLL</name>
<gene>
    <name evidence="2" type="ORF">B0I71DRAFT_129079</name>
    <name evidence="1" type="ORF">YALI1_E15256g</name>
</gene>
<protein>
    <recommendedName>
        <fullName evidence="5">Asteroid domain-containing protein</fullName>
    </recommendedName>
</protein>
<organism evidence="1 3">
    <name type="scientific">Yarrowia lipolytica</name>
    <name type="common">Candida lipolytica</name>
    <dbReference type="NCBI Taxonomy" id="4952"/>
    <lineage>
        <taxon>Eukaryota</taxon>
        <taxon>Fungi</taxon>
        <taxon>Dikarya</taxon>
        <taxon>Ascomycota</taxon>
        <taxon>Saccharomycotina</taxon>
        <taxon>Dipodascomycetes</taxon>
        <taxon>Dipodascales</taxon>
        <taxon>Dipodascales incertae sedis</taxon>
        <taxon>Yarrowia</taxon>
    </lineage>
</organism>